<name>A0ABW2HJ37_9MICO</name>
<gene>
    <name evidence="2" type="ORF">ACFQRL_11285</name>
</gene>
<evidence type="ECO:0000313" key="2">
    <source>
        <dbReference type="EMBL" id="MFC7269545.1"/>
    </source>
</evidence>
<keyword evidence="3" id="KW-1185">Reference proteome</keyword>
<comment type="caution">
    <text evidence="2">The sequence shown here is derived from an EMBL/GenBank/DDBJ whole genome shotgun (WGS) entry which is preliminary data.</text>
</comment>
<dbReference type="EMBL" id="JBHTBE010000003">
    <property type="protein sequence ID" value="MFC7269545.1"/>
    <property type="molecule type" value="Genomic_DNA"/>
</dbReference>
<organism evidence="2 3">
    <name type="scientific">Microbacterium fluvii</name>
    <dbReference type="NCBI Taxonomy" id="415215"/>
    <lineage>
        <taxon>Bacteria</taxon>
        <taxon>Bacillati</taxon>
        <taxon>Actinomycetota</taxon>
        <taxon>Actinomycetes</taxon>
        <taxon>Micrococcales</taxon>
        <taxon>Microbacteriaceae</taxon>
        <taxon>Microbacterium</taxon>
    </lineage>
</organism>
<dbReference type="RefSeq" id="WP_262874480.1">
    <property type="nucleotide sequence ID" value="NZ_BAABKW010000001.1"/>
</dbReference>
<evidence type="ECO:0000256" key="1">
    <source>
        <dbReference type="SAM" id="MobiDB-lite"/>
    </source>
</evidence>
<sequence>MALAIVTWRGENDGAQEFDAEIGANRFYAWGVGSGSNKRPGVELLATRSRTSPLQGPVEADARGRIRLRVPTDEFTRENHHLQLLSFRDDELRGPAASDLVEVPWRWRRDDPPVPMREEPRMSAPLSLLDRPMQPHPAPPLRALSAPPPGTPSMSQAQFLGALGGVISQVLPLVQQALPVLGRIFAPTPAPAAGPAPATPAAATAPAAPTAPSADLAQLLQRVLAEVTAAQSHSTSMSSPSYSYASIAPLLAALPALAPLLQNVLTPQTVQSLISAADPTKLLQQAIGGILDAARIGQQATDKLHEHLRELNPGVGDDLVASLIQGMSVSASTGPARTARISRTVRLELPELVPAELQGYPQVAFRQGEDITLPVSVTTPRPIPRAQLEVIVREAGSQRIVAQRRMRLESVEDGHLREAVTIPAAVTARLAAGQEYRITLRLSWRGKGTTYDTTVGQLVRLVGQATFDGIDTGRAPVRLDDVDRDRDWWHQAWVDTVEERSSRTVARLDYTYRLVPGTGGNRRRQTASDLAEHTERRREGTLRSGLDITVASLSRLAARLGGGEGFDDATMAALADDGFRAAFERAASCRIDLHGRRHARMAVWVWPEVKLHEVLLRVPGEISPLTGQVLAFEVRPVSVPIPALAHVVTTRSA</sequence>
<proteinExistence type="predicted"/>
<dbReference type="Proteomes" id="UP001596507">
    <property type="component" value="Unassembled WGS sequence"/>
</dbReference>
<feature type="compositionally biased region" description="Pro residues" evidence="1">
    <location>
        <begin position="134"/>
        <end position="151"/>
    </location>
</feature>
<feature type="region of interest" description="Disordered" evidence="1">
    <location>
        <begin position="132"/>
        <end position="153"/>
    </location>
</feature>
<protein>
    <submittedName>
        <fullName evidence="2">Uncharacterized protein</fullName>
    </submittedName>
</protein>
<evidence type="ECO:0000313" key="3">
    <source>
        <dbReference type="Proteomes" id="UP001596507"/>
    </source>
</evidence>
<accession>A0ABW2HJ37</accession>
<reference evidence="3" key="1">
    <citation type="journal article" date="2019" name="Int. J. Syst. Evol. Microbiol.">
        <title>The Global Catalogue of Microorganisms (GCM) 10K type strain sequencing project: providing services to taxonomists for standard genome sequencing and annotation.</title>
        <authorList>
            <consortium name="The Broad Institute Genomics Platform"/>
            <consortium name="The Broad Institute Genome Sequencing Center for Infectious Disease"/>
            <person name="Wu L."/>
            <person name="Ma J."/>
        </authorList>
    </citation>
    <scope>NUCLEOTIDE SEQUENCE [LARGE SCALE GENOMIC DNA]</scope>
    <source>
        <strain evidence="3">CGMCC 1.15772</strain>
    </source>
</reference>